<accession>A0A068NU56</accession>
<dbReference type="KEGG" id="fgi:OP10G_3608"/>
<evidence type="ECO:0000256" key="1">
    <source>
        <dbReference type="SAM" id="Phobius"/>
    </source>
</evidence>
<keyword evidence="1" id="KW-0472">Membrane</keyword>
<dbReference type="HOGENOM" id="CLU_2408933_0_0_0"/>
<dbReference type="Proteomes" id="UP000027982">
    <property type="component" value="Chromosome"/>
</dbReference>
<name>A0A068NU56_FIMGI</name>
<dbReference type="AlphaFoldDB" id="A0A068NU56"/>
<dbReference type="RefSeq" id="WP_025229099.1">
    <property type="nucleotide sequence ID" value="NZ_CP007139.1"/>
</dbReference>
<keyword evidence="1" id="KW-1133">Transmembrane helix</keyword>
<evidence type="ECO:0000313" key="2">
    <source>
        <dbReference type="EMBL" id="AIE86976.1"/>
    </source>
</evidence>
<proteinExistence type="predicted"/>
<organism evidence="2 3">
    <name type="scientific">Fimbriimonas ginsengisoli Gsoil 348</name>
    <dbReference type="NCBI Taxonomy" id="661478"/>
    <lineage>
        <taxon>Bacteria</taxon>
        <taxon>Bacillati</taxon>
        <taxon>Armatimonadota</taxon>
        <taxon>Fimbriimonadia</taxon>
        <taxon>Fimbriimonadales</taxon>
        <taxon>Fimbriimonadaceae</taxon>
        <taxon>Fimbriimonas</taxon>
    </lineage>
</organism>
<keyword evidence="3" id="KW-1185">Reference proteome</keyword>
<evidence type="ECO:0000313" key="3">
    <source>
        <dbReference type="Proteomes" id="UP000027982"/>
    </source>
</evidence>
<dbReference type="EMBL" id="CP007139">
    <property type="protein sequence ID" value="AIE86976.1"/>
    <property type="molecule type" value="Genomic_DNA"/>
</dbReference>
<feature type="transmembrane region" description="Helical" evidence="1">
    <location>
        <begin position="12"/>
        <end position="28"/>
    </location>
</feature>
<keyword evidence="1" id="KW-0812">Transmembrane</keyword>
<protein>
    <submittedName>
        <fullName evidence="2">Uncharacterized protein</fullName>
    </submittedName>
</protein>
<reference evidence="2 3" key="1">
    <citation type="journal article" date="2014" name="PLoS ONE">
        <title>The first complete genome sequence of the class fimbriimonadia in the phylum armatimonadetes.</title>
        <authorList>
            <person name="Hu Z.Y."/>
            <person name="Wang Y.Z."/>
            <person name="Im W.T."/>
            <person name="Wang S.Y."/>
            <person name="Zhao G.P."/>
            <person name="Zheng H.J."/>
            <person name="Quan Z.X."/>
        </authorList>
    </citation>
    <scope>NUCLEOTIDE SEQUENCE [LARGE SCALE GENOMIC DNA]</scope>
    <source>
        <strain evidence="2">Gsoil 348</strain>
    </source>
</reference>
<gene>
    <name evidence="2" type="ORF">OP10G_3608</name>
</gene>
<sequence length="92" mass="10171">MASPVSVSDLLSYFAAFSAGVAAVFAFVDKRDRALKLSIETEMKPQILELKKRIEALEGRQVQVRSIAVEGVMRTADESAKARFVRIVEVLD</sequence>